<keyword evidence="2" id="KW-1185">Reference proteome</keyword>
<comment type="caution">
    <text evidence="1">The sequence shown here is derived from an EMBL/GenBank/DDBJ whole genome shotgun (WGS) entry which is preliminary data.</text>
</comment>
<dbReference type="Proteomes" id="UP001596435">
    <property type="component" value="Unassembled WGS sequence"/>
</dbReference>
<name>A0ABW2G3E1_9ACTN</name>
<organism evidence="1 2">
    <name type="scientific">Kitasatospora paranensis</name>
    <dbReference type="NCBI Taxonomy" id="258053"/>
    <lineage>
        <taxon>Bacteria</taxon>
        <taxon>Bacillati</taxon>
        <taxon>Actinomycetota</taxon>
        <taxon>Actinomycetes</taxon>
        <taxon>Kitasatosporales</taxon>
        <taxon>Streptomycetaceae</taxon>
        <taxon>Kitasatospora</taxon>
    </lineage>
</organism>
<proteinExistence type="predicted"/>
<evidence type="ECO:0000313" key="1">
    <source>
        <dbReference type="EMBL" id="MFC7184023.1"/>
    </source>
</evidence>
<accession>A0ABW2G3E1</accession>
<gene>
    <name evidence="1" type="ORF">ACFQMG_31195</name>
</gene>
<dbReference type="EMBL" id="JBHTAJ010000086">
    <property type="protein sequence ID" value="MFC7184023.1"/>
    <property type="molecule type" value="Genomic_DNA"/>
</dbReference>
<protein>
    <submittedName>
        <fullName evidence="1">Uncharacterized protein</fullName>
    </submittedName>
</protein>
<reference evidence="2" key="1">
    <citation type="journal article" date="2019" name="Int. J. Syst. Evol. Microbiol.">
        <title>The Global Catalogue of Microorganisms (GCM) 10K type strain sequencing project: providing services to taxonomists for standard genome sequencing and annotation.</title>
        <authorList>
            <consortium name="The Broad Institute Genomics Platform"/>
            <consortium name="The Broad Institute Genome Sequencing Center for Infectious Disease"/>
            <person name="Wu L."/>
            <person name="Ma J."/>
        </authorList>
    </citation>
    <scope>NUCLEOTIDE SEQUENCE [LARGE SCALE GENOMIC DNA]</scope>
    <source>
        <strain evidence="2">CGMCC 1.12859</strain>
    </source>
</reference>
<sequence length="54" mass="5938">MTPQSAPAQSWFVQHASHALIRRGYAFRLQLALVVGRVSIARQAQTLAAGVLHR</sequence>
<dbReference type="RefSeq" id="WP_380232583.1">
    <property type="nucleotide sequence ID" value="NZ_JBHSVH010000002.1"/>
</dbReference>
<evidence type="ECO:0000313" key="2">
    <source>
        <dbReference type="Proteomes" id="UP001596435"/>
    </source>
</evidence>